<dbReference type="EMBL" id="JARK01001457">
    <property type="protein sequence ID" value="EYB99629.1"/>
    <property type="molecule type" value="Genomic_DNA"/>
</dbReference>
<accession>A0A016TAJ0</accession>
<keyword evidence="2" id="KW-1185">Reference proteome</keyword>
<comment type="caution">
    <text evidence="1">The sequence shown here is derived from an EMBL/GenBank/DDBJ whole genome shotgun (WGS) entry which is preliminary data.</text>
</comment>
<sequence>MGCGLRRRLEVRARAGRDKHALGVSRWLLVNGGDVTRVPEALCLADADVVPDPAPSSRRRPPVRAAPLLITPLRGLSCFLTSSRPRPIFGVASFTTTTTY</sequence>
<reference evidence="2" key="1">
    <citation type="journal article" date="2015" name="Nat. Genet.">
        <title>The genome and transcriptome of the zoonotic hookworm Ancylostoma ceylanicum identify infection-specific gene families.</title>
        <authorList>
            <person name="Schwarz E.M."/>
            <person name="Hu Y."/>
            <person name="Antoshechkin I."/>
            <person name="Miller M.M."/>
            <person name="Sternberg P.W."/>
            <person name="Aroian R.V."/>
        </authorList>
    </citation>
    <scope>NUCLEOTIDE SEQUENCE</scope>
    <source>
        <strain evidence="2">HY135</strain>
    </source>
</reference>
<evidence type="ECO:0000313" key="2">
    <source>
        <dbReference type="Proteomes" id="UP000024635"/>
    </source>
</evidence>
<protein>
    <submittedName>
        <fullName evidence="1">Uncharacterized protein</fullName>
    </submittedName>
</protein>
<organism evidence="1 2">
    <name type="scientific">Ancylostoma ceylanicum</name>
    <dbReference type="NCBI Taxonomy" id="53326"/>
    <lineage>
        <taxon>Eukaryota</taxon>
        <taxon>Metazoa</taxon>
        <taxon>Ecdysozoa</taxon>
        <taxon>Nematoda</taxon>
        <taxon>Chromadorea</taxon>
        <taxon>Rhabditida</taxon>
        <taxon>Rhabditina</taxon>
        <taxon>Rhabditomorpha</taxon>
        <taxon>Strongyloidea</taxon>
        <taxon>Ancylostomatidae</taxon>
        <taxon>Ancylostomatinae</taxon>
        <taxon>Ancylostoma</taxon>
    </lineage>
</organism>
<dbReference type="AlphaFoldDB" id="A0A016TAJ0"/>
<dbReference type="Proteomes" id="UP000024635">
    <property type="component" value="Unassembled WGS sequence"/>
</dbReference>
<proteinExistence type="predicted"/>
<evidence type="ECO:0000313" key="1">
    <source>
        <dbReference type="EMBL" id="EYB99629.1"/>
    </source>
</evidence>
<gene>
    <name evidence="1" type="primary">Acey_s0121.g967</name>
    <name evidence="1" type="ORF">Y032_0121g967</name>
</gene>
<name>A0A016TAJ0_9BILA</name>